<dbReference type="AlphaFoldDB" id="A0A0F5H069"/>
<keyword evidence="1" id="KW-0472">Membrane</keyword>
<feature type="transmembrane region" description="Helical" evidence="1">
    <location>
        <begin position="39"/>
        <end position="59"/>
    </location>
</feature>
<dbReference type="STRING" id="29561.MM26B8_04760"/>
<name>A0A0F5H069_9BACT</name>
<dbReference type="RefSeq" id="WP_046097055.1">
    <property type="nucleotide sequence ID" value="NZ_JZXN01000017.1"/>
</dbReference>
<sequence length="202" mass="23436">MNKINRKEKKKIFNVRNLVFISIYLSLFLLAGLTGYFGYIPILHTTITYLPVIVVIATIHLEFKGALVSGLGFGFSSLIAAYLYGSTRYQYIDISVLPRLLMAIFVFLAYKLVNYELKPKLYKFIFLSLLATELNVILTISAQYVHNIISPLRYILGVREWAITHVINLVSEPILAIFLSIILYRFVNYMRKKYLYNQKIKF</sequence>
<feature type="transmembrane region" description="Helical" evidence="1">
    <location>
        <begin position="96"/>
        <end position="113"/>
    </location>
</feature>
<comment type="caution">
    <text evidence="2">The sequence shown here is derived from an EMBL/GenBank/DDBJ whole genome shotgun (WGS) entry which is preliminary data.</text>
</comment>
<evidence type="ECO:0000313" key="2">
    <source>
        <dbReference type="EMBL" id="KKB26716.1"/>
    </source>
</evidence>
<accession>A0A0F5H069</accession>
<feature type="transmembrane region" description="Helical" evidence="1">
    <location>
        <begin position="66"/>
        <end position="84"/>
    </location>
</feature>
<keyword evidence="1" id="KW-0812">Transmembrane</keyword>
<keyword evidence="3" id="KW-1185">Reference proteome</keyword>
<dbReference type="PATRIC" id="fig|1264554.4.peg.130"/>
<reference evidence="2 3" key="1">
    <citation type="submission" date="2015-03" db="EMBL/GenBank/DDBJ databases">
        <title>Genome sequence of Mycoplasma meleagridis strain ATCC 25294.</title>
        <authorList>
            <person name="Yacoub E."/>
            <person name="Blanchard A."/>
            <person name="Sirand-Pugnet P."/>
            <person name="Mardassi B.B.A."/>
        </authorList>
    </citation>
    <scope>NUCLEOTIDE SEQUENCE [LARGE SCALE GENOMIC DNA]</scope>
    <source>
        <strain evidence="2 3">ATCC 25294</strain>
    </source>
</reference>
<feature type="transmembrane region" description="Helical" evidence="1">
    <location>
        <begin position="12"/>
        <end position="33"/>
    </location>
</feature>
<protein>
    <submittedName>
        <fullName evidence="2">Substrate-specific component PanT of predictedpantothenate ECF transporter</fullName>
    </submittedName>
</protein>
<evidence type="ECO:0000313" key="3">
    <source>
        <dbReference type="Proteomes" id="UP000033750"/>
    </source>
</evidence>
<keyword evidence="1" id="KW-1133">Transmembrane helix</keyword>
<dbReference type="OrthoDB" id="398992at2"/>
<proteinExistence type="predicted"/>
<dbReference type="Gene3D" id="1.10.1760.20">
    <property type="match status" value="1"/>
</dbReference>
<feature type="transmembrane region" description="Helical" evidence="1">
    <location>
        <begin position="166"/>
        <end position="187"/>
    </location>
</feature>
<dbReference type="EMBL" id="JZXN01000017">
    <property type="protein sequence ID" value="KKB26716.1"/>
    <property type="molecule type" value="Genomic_DNA"/>
</dbReference>
<feature type="transmembrane region" description="Helical" evidence="1">
    <location>
        <begin position="125"/>
        <end position="146"/>
    </location>
</feature>
<dbReference type="Proteomes" id="UP000033750">
    <property type="component" value="Unassembled WGS sequence"/>
</dbReference>
<organism evidence="2 3">
    <name type="scientific">Mycoplasmopsis meleagridis ATCC 25294</name>
    <dbReference type="NCBI Taxonomy" id="1264554"/>
    <lineage>
        <taxon>Bacteria</taxon>
        <taxon>Bacillati</taxon>
        <taxon>Mycoplasmatota</taxon>
        <taxon>Mycoplasmoidales</taxon>
        <taxon>Metamycoplasmataceae</taxon>
        <taxon>Mycoplasmopsis</taxon>
    </lineage>
</organism>
<gene>
    <name evidence="2" type="ORF">MMELEA_00980</name>
</gene>
<evidence type="ECO:0000256" key="1">
    <source>
        <dbReference type="SAM" id="Phobius"/>
    </source>
</evidence>